<keyword evidence="1" id="KW-0812">Transmembrane</keyword>
<gene>
    <name evidence="2" type="ORF">F383_20380</name>
</gene>
<protein>
    <submittedName>
        <fullName evidence="2">Uncharacterized protein</fullName>
    </submittedName>
</protein>
<name>A0A0B0NNY1_GOSAR</name>
<proteinExistence type="predicted"/>
<reference evidence="3" key="1">
    <citation type="submission" date="2014-09" db="EMBL/GenBank/DDBJ databases">
        <authorList>
            <person name="Mudge J."/>
            <person name="Ramaraj T."/>
            <person name="Lindquist I.E."/>
            <person name="Bharti A.K."/>
            <person name="Sundararajan A."/>
            <person name="Cameron C.T."/>
            <person name="Woodward J.E."/>
            <person name="May G.D."/>
            <person name="Brubaker C."/>
            <person name="Broadhvest J."/>
            <person name="Wilkins T.A."/>
        </authorList>
    </citation>
    <scope>NUCLEOTIDE SEQUENCE</scope>
    <source>
        <strain evidence="3">cv. AKA8401</strain>
    </source>
</reference>
<feature type="transmembrane region" description="Helical" evidence="1">
    <location>
        <begin position="20"/>
        <end position="39"/>
    </location>
</feature>
<evidence type="ECO:0000313" key="3">
    <source>
        <dbReference type="Proteomes" id="UP000032142"/>
    </source>
</evidence>
<keyword evidence="1" id="KW-0472">Membrane</keyword>
<dbReference type="EMBL" id="KN401326">
    <property type="protein sequence ID" value="KHG14327.1"/>
    <property type="molecule type" value="Genomic_DNA"/>
</dbReference>
<dbReference type="Proteomes" id="UP000032142">
    <property type="component" value="Unassembled WGS sequence"/>
</dbReference>
<dbReference type="AlphaFoldDB" id="A0A0B0NNY1"/>
<evidence type="ECO:0000256" key="1">
    <source>
        <dbReference type="SAM" id="Phobius"/>
    </source>
</evidence>
<keyword evidence="1" id="KW-1133">Transmembrane helix</keyword>
<organism evidence="2 3">
    <name type="scientific">Gossypium arboreum</name>
    <name type="common">Tree cotton</name>
    <name type="synonym">Gossypium nanking</name>
    <dbReference type="NCBI Taxonomy" id="29729"/>
    <lineage>
        <taxon>Eukaryota</taxon>
        <taxon>Viridiplantae</taxon>
        <taxon>Streptophyta</taxon>
        <taxon>Embryophyta</taxon>
        <taxon>Tracheophyta</taxon>
        <taxon>Spermatophyta</taxon>
        <taxon>Magnoliopsida</taxon>
        <taxon>eudicotyledons</taxon>
        <taxon>Gunneridae</taxon>
        <taxon>Pentapetalae</taxon>
        <taxon>rosids</taxon>
        <taxon>malvids</taxon>
        <taxon>Malvales</taxon>
        <taxon>Malvaceae</taxon>
        <taxon>Malvoideae</taxon>
        <taxon>Gossypium</taxon>
    </lineage>
</organism>
<accession>A0A0B0NNY1</accession>
<keyword evidence="3" id="KW-1185">Reference proteome</keyword>
<evidence type="ECO:0000313" key="2">
    <source>
        <dbReference type="EMBL" id="KHG14327.1"/>
    </source>
</evidence>
<sequence length="41" mass="4557">MGICSGKGTHCSRNYEEFGLVFLLSLLSLVHLMTLFCSYSV</sequence>